<name>F3UEY2_STRSA</name>
<protein>
    <submittedName>
        <fullName evidence="1">Uncharacterized protein</fullName>
    </submittedName>
</protein>
<gene>
    <name evidence="1" type="ORF">HMPREF9393_2186</name>
</gene>
<reference evidence="1 2" key="1">
    <citation type="submission" date="2011-03" db="EMBL/GenBank/DDBJ databases">
        <authorList>
            <person name="Muzny D."/>
            <person name="Qin X."/>
            <person name="Deng J."/>
            <person name="Jiang H."/>
            <person name="Liu Y."/>
            <person name="Qu J."/>
            <person name="Song X.-Z."/>
            <person name="Zhang L."/>
            <person name="Thornton R."/>
            <person name="Coyle M."/>
            <person name="Francisco L."/>
            <person name="Jackson L."/>
            <person name="Javaid M."/>
            <person name="Korchina V."/>
            <person name="Kovar C."/>
            <person name="Mata R."/>
            <person name="Mathew T."/>
            <person name="Ngo R."/>
            <person name="Nguyen L."/>
            <person name="Nguyen N."/>
            <person name="Okwuonu G."/>
            <person name="Ongeri F."/>
            <person name="Pham C."/>
            <person name="Simmons D."/>
            <person name="Wilczek-Boney K."/>
            <person name="Hale W."/>
            <person name="Jakkamsetti A."/>
            <person name="Pham P."/>
            <person name="Ruth R."/>
            <person name="San Lucas F."/>
            <person name="Warren J."/>
            <person name="Zhang J."/>
            <person name="Zhao Z."/>
            <person name="Zhou C."/>
            <person name="Zhu D."/>
            <person name="Lee S."/>
            <person name="Bess C."/>
            <person name="Blankenburg K."/>
            <person name="Forbes L."/>
            <person name="Fu Q."/>
            <person name="Gubbala S."/>
            <person name="Hirani K."/>
            <person name="Jayaseelan J.C."/>
            <person name="Lara F."/>
            <person name="Munidasa M."/>
            <person name="Palculict T."/>
            <person name="Patil S."/>
            <person name="Pu L.-L."/>
            <person name="Saada N."/>
            <person name="Tang L."/>
            <person name="Weissenberger G."/>
            <person name="Zhu Y."/>
            <person name="Hemphill L."/>
            <person name="Shang Y."/>
            <person name="Youmans B."/>
            <person name="Ayvaz T."/>
            <person name="Ross M."/>
            <person name="Santibanez J."/>
            <person name="Aqrawi P."/>
            <person name="Gross S."/>
            <person name="Joshi V."/>
            <person name="Fowler G."/>
            <person name="Nazareth L."/>
            <person name="Reid J."/>
            <person name="Worley K."/>
            <person name="Petrosino J."/>
            <person name="Highlander S."/>
            <person name="Gibbs R."/>
        </authorList>
    </citation>
    <scope>NUCLEOTIDE SEQUENCE [LARGE SCALE GENOMIC DNA]</scope>
    <source>
        <strain evidence="1 2">SK1056</strain>
    </source>
</reference>
<evidence type="ECO:0000313" key="2">
    <source>
        <dbReference type="Proteomes" id="UP000004171"/>
    </source>
</evidence>
<dbReference type="EMBL" id="AFFL01000007">
    <property type="protein sequence ID" value="EGJ36468.1"/>
    <property type="molecule type" value="Genomic_DNA"/>
</dbReference>
<evidence type="ECO:0000313" key="1">
    <source>
        <dbReference type="EMBL" id="EGJ36468.1"/>
    </source>
</evidence>
<organism evidence="1 2">
    <name type="scientific">Streptococcus sanguinis SK1056</name>
    <dbReference type="NCBI Taxonomy" id="888820"/>
    <lineage>
        <taxon>Bacteria</taxon>
        <taxon>Bacillati</taxon>
        <taxon>Bacillota</taxon>
        <taxon>Bacilli</taxon>
        <taxon>Lactobacillales</taxon>
        <taxon>Streptococcaceae</taxon>
        <taxon>Streptococcus</taxon>
    </lineage>
</organism>
<dbReference type="HOGENOM" id="CLU_3297393_0_0_9"/>
<dbReference type="Proteomes" id="UP000004171">
    <property type="component" value="Unassembled WGS sequence"/>
</dbReference>
<accession>F3UEY2</accession>
<comment type="caution">
    <text evidence="1">The sequence shown here is derived from an EMBL/GenBank/DDBJ whole genome shotgun (WGS) entry which is preliminary data.</text>
</comment>
<proteinExistence type="predicted"/>
<sequence length="40" mass="4730">MKSHPKTGQKHPLLSVFQMIACFETQIFKIRPFGLFCYKK</sequence>
<dbReference type="AlphaFoldDB" id="F3UEY2"/>